<proteinExistence type="predicted"/>
<name>A0A9P7ANH3_9AGAM</name>
<dbReference type="EMBL" id="JABBWE010000039">
    <property type="protein sequence ID" value="KAG1792080.1"/>
    <property type="molecule type" value="Genomic_DNA"/>
</dbReference>
<sequence>MIQTLQSPPEAEEEIQLTQEKVSKSVHFHGQDQPFEVEIMQGPPQNSTGSSKSSKSSKSRKVKATAEPVTNLNDSSDGMVINVDHIEDKPAPSAPGVKSENLRKAVLWKLMVQMAGSCQICSAVEMSDEEQEFPYDLEILQTSEEELDKIIFPPGLEDWDTWNKVAFEQGNLQIFLKLGPWMLLRFHQLAMMPIDGEVKGRENLKVRKFCPTRPACPVHPTRLFCPACPICPICPHCIPGLSLEVTFMFASLATGLKDDIILTQLAMHNIRKPPLYLPSSIVSFLSATCKLQIASMKTCWSVLKSSIWAGDFAVHEKMKDLFEIHGHPHGLTQHTFYPPFKMCPNSTCDHTQKGLLLGKAEQRKAVYFGRSGTVPAYSVQLYCESAKSPSACKTTYHTNYKVTGDRCIYYDYTTALPDVVQIADHYFVDYGVVRLWKAMMHASCTSATNCAHIYNIALANVESTQFPGTKWFSKNVTMDHVWNAFIICTLLEDCRERHCLLDIGQTINQNEHFIEAMSDRNQRMRVYNQPLPHRHFCAKCTRIYNHGDITNQLVSVIVVDGIVTAFVTSTLPALSNVQSKAVHNLSCQSQFRLHERLERSRAIHGRLANVQVGDNDNGTQAIGEEEYDVKLGKKKRLHTQFTCNYTHCEELIVAPCGMIYARETMHNAEGVGSVAEFIRCVFRDPETRPTHVFFDNNCRLALHVQNDPFFQDISLSVDVFHFECKHSKQDTFFQENCNPAAFLELKTDDREWYFNSSAWKQTNSWFGKFNPIMRGMKPVKFDFFLNEMILCKNQETLKKLDRTGKKPSVWARMSSSGV</sequence>
<feature type="region of interest" description="Disordered" evidence="1">
    <location>
        <begin position="1"/>
        <end position="77"/>
    </location>
</feature>
<dbReference type="GeneID" id="64602425"/>
<reference evidence="3" key="1">
    <citation type="journal article" date="2020" name="New Phytol.">
        <title>Comparative genomics reveals dynamic genome evolution in host specialist ectomycorrhizal fungi.</title>
        <authorList>
            <person name="Lofgren L.A."/>
            <person name="Nguyen N.H."/>
            <person name="Vilgalys R."/>
            <person name="Ruytinx J."/>
            <person name="Liao H.L."/>
            <person name="Branco S."/>
            <person name="Kuo A."/>
            <person name="LaButti K."/>
            <person name="Lipzen A."/>
            <person name="Andreopoulos W."/>
            <person name="Pangilinan J."/>
            <person name="Riley R."/>
            <person name="Hundley H."/>
            <person name="Na H."/>
            <person name="Barry K."/>
            <person name="Grigoriev I.V."/>
            <person name="Stajich J.E."/>
            <person name="Kennedy P.G."/>
        </authorList>
    </citation>
    <scope>NUCLEOTIDE SEQUENCE</scope>
    <source>
        <strain evidence="3">S12</strain>
    </source>
</reference>
<organism evidence="3 4">
    <name type="scientific">Suillus plorans</name>
    <dbReference type="NCBI Taxonomy" id="116603"/>
    <lineage>
        <taxon>Eukaryota</taxon>
        <taxon>Fungi</taxon>
        <taxon>Dikarya</taxon>
        <taxon>Basidiomycota</taxon>
        <taxon>Agaricomycotina</taxon>
        <taxon>Agaricomycetes</taxon>
        <taxon>Agaricomycetidae</taxon>
        <taxon>Boletales</taxon>
        <taxon>Suillineae</taxon>
        <taxon>Suillaceae</taxon>
        <taxon>Suillus</taxon>
    </lineage>
</organism>
<keyword evidence="4" id="KW-1185">Reference proteome</keyword>
<evidence type="ECO:0000313" key="3">
    <source>
        <dbReference type="EMBL" id="KAG1792080.1"/>
    </source>
</evidence>
<feature type="domain" description="CxC5 like cysteine cluster associated with KDZ" evidence="2">
    <location>
        <begin position="332"/>
        <end position="457"/>
    </location>
</feature>
<accession>A0A9P7ANH3</accession>
<dbReference type="OrthoDB" id="2639189at2759"/>
<evidence type="ECO:0000313" key="4">
    <source>
        <dbReference type="Proteomes" id="UP000719766"/>
    </source>
</evidence>
<gene>
    <name evidence="3" type="ORF">HD556DRAFT_1482916</name>
</gene>
<dbReference type="RefSeq" id="XP_041158779.1">
    <property type="nucleotide sequence ID" value="XM_041308661.1"/>
</dbReference>
<dbReference type="Proteomes" id="UP000719766">
    <property type="component" value="Unassembled WGS sequence"/>
</dbReference>
<dbReference type="AlphaFoldDB" id="A0A9P7ANH3"/>
<protein>
    <recommendedName>
        <fullName evidence="2">CxC5 like cysteine cluster associated with KDZ domain-containing protein</fullName>
    </recommendedName>
</protein>
<comment type="caution">
    <text evidence="3">The sequence shown here is derived from an EMBL/GenBank/DDBJ whole genome shotgun (WGS) entry which is preliminary data.</text>
</comment>
<evidence type="ECO:0000259" key="2">
    <source>
        <dbReference type="Pfam" id="PF18718"/>
    </source>
</evidence>
<dbReference type="InterPro" id="IPR041539">
    <property type="entry name" value="CxC5"/>
</dbReference>
<evidence type="ECO:0000256" key="1">
    <source>
        <dbReference type="SAM" id="MobiDB-lite"/>
    </source>
</evidence>
<dbReference type="Pfam" id="PF18718">
    <property type="entry name" value="CxC5"/>
    <property type="match status" value="1"/>
</dbReference>